<evidence type="ECO:0000313" key="2">
    <source>
        <dbReference type="EMBL" id="KHN80671.1"/>
    </source>
</evidence>
<protein>
    <submittedName>
        <fullName evidence="2">Uncharacterized protein</fullName>
    </submittedName>
</protein>
<feature type="region of interest" description="Disordered" evidence="1">
    <location>
        <begin position="39"/>
        <end position="61"/>
    </location>
</feature>
<comment type="caution">
    <text evidence="2">The sequence shown here is derived from an EMBL/GenBank/DDBJ whole genome shotgun (WGS) entry which is preliminary data.</text>
</comment>
<gene>
    <name evidence="2" type="ORF">Tcan_07159</name>
</gene>
<evidence type="ECO:0000256" key="1">
    <source>
        <dbReference type="SAM" id="MobiDB-lite"/>
    </source>
</evidence>
<proteinExistence type="predicted"/>
<dbReference type="Proteomes" id="UP000031036">
    <property type="component" value="Unassembled WGS sequence"/>
</dbReference>
<organism evidence="2 3">
    <name type="scientific">Toxocara canis</name>
    <name type="common">Canine roundworm</name>
    <dbReference type="NCBI Taxonomy" id="6265"/>
    <lineage>
        <taxon>Eukaryota</taxon>
        <taxon>Metazoa</taxon>
        <taxon>Ecdysozoa</taxon>
        <taxon>Nematoda</taxon>
        <taxon>Chromadorea</taxon>
        <taxon>Rhabditida</taxon>
        <taxon>Spirurina</taxon>
        <taxon>Ascaridomorpha</taxon>
        <taxon>Ascaridoidea</taxon>
        <taxon>Toxocaridae</taxon>
        <taxon>Toxocara</taxon>
    </lineage>
</organism>
<evidence type="ECO:0000313" key="3">
    <source>
        <dbReference type="Proteomes" id="UP000031036"/>
    </source>
</evidence>
<reference evidence="2 3" key="1">
    <citation type="submission" date="2014-11" db="EMBL/GenBank/DDBJ databases">
        <title>Genetic blueprint of the zoonotic pathogen Toxocara canis.</title>
        <authorList>
            <person name="Zhu X.-Q."/>
            <person name="Korhonen P.K."/>
            <person name="Cai H."/>
            <person name="Young N.D."/>
            <person name="Nejsum P."/>
            <person name="von Samson-Himmelstjerna G."/>
            <person name="Boag P.R."/>
            <person name="Tan P."/>
            <person name="Li Q."/>
            <person name="Min J."/>
            <person name="Yang Y."/>
            <person name="Wang X."/>
            <person name="Fang X."/>
            <person name="Hall R.S."/>
            <person name="Hofmann A."/>
            <person name="Sternberg P.W."/>
            <person name="Jex A.R."/>
            <person name="Gasser R.B."/>
        </authorList>
    </citation>
    <scope>NUCLEOTIDE SEQUENCE [LARGE SCALE GENOMIC DNA]</scope>
    <source>
        <strain evidence="2">PN_DK_2014</strain>
    </source>
</reference>
<dbReference type="AlphaFoldDB" id="A0A0B2VAZ1"/>
<dbReference type="EMBL" id="JPKZ01001696">
    <property type="protein sequence ID" value="KHN80671.1"/>
    <property type="molecule type" value="Genomic_DNA"/>
</dbReference>
<accession>A0A0B2VAZ1</accession>
<keyword evidence="3" id="KW-1185">Reference proteome</keyword>
<sequence>METTQIETNQKRKVIDTLRGAIEKKTDWINVNETEIEGGMPQMEVTHNTSHEPIFTDDQLM</sequence>
<name>A0A0B2VAZ1_TOXCA</name>